<name>A0ABS3K698_9PROT</name>
<sequence>MPTLPEPQAACRTLDRRPPMPILLWFLGVPGIIVLLLWVTGIIGF</sequence>
<accession>A0ABS3K698</accession>
<gene>
    <name evidence="2" type="ORF">IAI60_00015</name>
</gene>
<dbReference type="Proteomes" id="UP001518990">
    <property type="component" value="Unassembled WGS sequence"/>
</dbReference>
<evidence type="ECO:0000256" key="1">
    <source>
        <dbReference type="SAM" id="Phobius"/>
    </source>
</evidence>
<proteinExistence type="predicted"/>
<keyword evidence="1" id="KW-1133">Transmembrane helix</keyword>
<organism evidence="2 3">
    <name type="scientific">Roseomonas marmotae</name>
    <dbReference type="NCBI Taxonomy" id="2768161"/>
    <lineage>
        <taxon>Bacteria</taxon>
        <taxon>Pseudomonadati</taxon>
        <taxon>Pseudomonadota</taxon>
        <taxon>Alphaproteobacteria</taxon>
        <taxon>Acetobacterales</taxon>
        <taxon>Roseomonadaceae</taxon>
        <taxon>Roseomonas</taxon>
    </lineage>
</organism>
<comment type="caution">
    <text evidence="2">The sequence shown here is derived from an EMBL/GenBank/DDBJ whole genome shotgun (WGS) entry which is preliminary data.</text>
</comment>
<reference evidence="2 3" key="1">
    <citation type="submission" date="2020-09" db="EMBL/GenBank/DDBJ databases">
        <title>Roseomonas.</title>
        <authorList>
            <person name="Zhu W."/>
        </authorList>
    </citation>
    <scope>NUCLEOTIDE SEQUENCE [LARGE SCALE GENOMIC DNA]</scope>
    <source>
        <strain evidence="2 3">1311</strain>
    </source>
</reference>
<keyword evidence="3" id="KW-1185">Reference proteome</keyword>
<evidence type="ECO:0000313" key="2">
    <source>
        <dbReference type="EMBL" id="MBO1072986.1"/>
    </source>
</evidence>
<keyword evidence="1" id="KW-0472">Membrane</keyword>
<dbReference type="RefSeq" id="WP_207444618.1">
    <property type="nucleotide sequence ID" value="NZ_CP061091.1"/>
</dbReference>
<evidence type="ECO:0000313" key="3">
    <source>
        <dbReference type="Proteomes" id="UP001518990"/>
    </source>
</evidence>
<feature type="transmembrane region" description="Helical" evidence="1">
    <location>
        <begin position="22"/>
        <end position="43"/>
    </location>
</feature>
<protein>
    <submittedName>
        <fullName evidence="2">Uncharacterized protein</fullName>
    </submittedName>
</protein>
<dbReference type="EMBL" id="JACTNF010000001">
    <property type="protein sequence ID" value="MBO1072986.1"/>
    <property type="molecule type" value="Genomic_DNA"/>
</dbReference>
<keyword evidence="1" id="KW-0812">Transmembrane</keyword>